<protein>
    <submittedName>
        <fullName evidence="1">Uncharacterized protein</fullName>
    </submittedName>
</protein>
<keyword evidence="2" id="KW-1185">Reference proteome</keyword>
<accession>A0A182LVT7</accession>
<evidence type="ECO:0000313" key="1">
    <source>
        <dbReference type="EnsemblMetazoa" id="ACUA003193-PA"/>
    </source>
</evidence>
<organism evidence="1 2">
    <name type="scientific">Anopheles culicifacies</name>
    <dbReference type="NCBI Taxonomy" id="139723"/>
    <lineage>
        <taxon>Eukaryota</taxon>
        <taxon>Metazoa</taxon>
        <taxon>Ecdysozoa</taxon>
        <taxon>Arthropoda</taxon>
        <taxon>Hexapoda</taxon>
        <taxon>Insecta</taxon>
        <taxon>Pterygota</taxon>
        <taxon>Neoptera</taxon>
        <taxon>Endopterygota</taxon>
        <taxon>Diptera</taxon>
        <taxon>Nematocera</taxon>
        <taxon>Culicoidea</taxon>
        <taxon>Culicidae</taxon>
        <taxon>Anophelinae</taxon>
        <taxon>Anopheles</taxon>
        <taxon>culicifacies species complex</taxon>
    </lineage>
</organism>
<proteinExistence type="predicted"/>
<name>A0A182LVT7_9DIPT</name>
<evidence type="ECO:0000313" key="2">
    <source>
        <dbReference type="Proteomes" id="UP000075883"/>
    </source>
</evidence>
<dbReference type="VEuPathDB" id="VectorBase:ACUA003193"/>
<dbReference type="EMBL" id="AXCM01000470">
    <property type="status" value="NOT_ANNOTATED_CDS"/>
    <property type="molecule type" value="Genomic_DNA"/>
</dbReference>
<reference evidence="1" key="2">
    <citation type="submission" date="2020-05" db="UniProtKB">
        <authorList>
            <consortium name="EnsemblMetazoa"/>
        </authorList>
    </citation>
    <scope>IDENTIFICATION</scope>
    <source>
        <strain evidence="1">A-37</strain>
    </source>
</reference>
<dbReference type="EnsemblMetazoa" id="ACUA003193-RA">
    <property type="protein sequence ID" value="ACUA003193-PA"/>
    <property type="gene ID" value="ACUA003193"/>
</dbReference>
<dbReference type="EMBL" id="AXCM01000469">
    <property type="status" value="NOT_ANNOTATED_CDS"/>
    <property type="molecule type" value="Genomic_DNA"/>
</dbReference>
<sequence>MGICLVSSLLRPPVGRISILPIDRSIRGPARLPPRLPPKVFRLLAFILFRPPPPPPPAPPPPPRPPWFWFRPPLFISARLRDFDCMSSFTIETQSMKKSFEGDILLSHTNDQQLNTEPMGKHLERLH</sequence>
<dbReference type="Proteomes" id="UP000075883">
    <property type="component" value="Unassembled WGS sequence"/>
</dbReference>
<reference evidence="2" key="1">
    <citation type="submission" date="2013-09" db="EMBL/GenBank/DDBJ databases">
        <title>The Genome Sequence of Anopheles culicifacies species A.</title>
        <authorList>
            <consortium name="The Broad Institute Genomics Platform"/>
            <person name="Neafsey D.E."/>
            <person name="Besansky N."/>
            <person name="Howell P."/>
            <person name="Walton C."/>
            <person name="Young S.K."/>
            <person name="Zeng Q."/>
            <person name="Gargeya S."/>
            <person name="Fitzgerald M."/>
            <person name="Haas B."/>
            <person name="Abouelleil A."/>
            <person name="Allen A.W."/>
            <person name="Alvarado L."/>
            <person name="Arachchi H.M."/>
            <person name="Berlin A.M."/>
            <person name="Chapman S.B."/>
            <person name="Gainer-Dewar J."/>
            <person name="Goldberg J."/>
            <person name="Griggs A."/>
            <person name="Gujja S."/>
            <person name="Hansen M."/>
            <person name="Howarth C."/>
            <person name="Imamovic A."/>
            <person name="Ireland A."/>
            <person name="Larimer J."/>
            <person name="McCowan C."/>
            <person name="Murphy C."/>
            <person name="Pearson M."/>
            <person name="Poon T.W."/>
            <person name="Priest M."/>
            <person name="Roberts A."/>
            <person name="Saif S."/>
            <person name="Shea T."/>
            <person name="Sisk P."/>
            <person name="Sykes S."/>
            <person name="Wortman J."/>
            <person name="Nusbaum C."/>
            <person name="Birren B."/>
        </authorList>
    </citation>
    <scope>NUCLEOTIDE SEQUENCE [LARGE SCALE GENOMIC DNA]</scope>
    <source>
        <strain evidence="2">A-37</strain>
    </source>
</reference>
<dbReference type="AlphaFoldDB" id="A0A182LVT7"/>